<keyword evidence="1" id="KW-1133">Transmembrane helix</keyword>
<dbReference type="AlphaFoldDB" id="A0A0C3K8B6"/>
<sequence>MPIPCVGQTATELVAQADAATAGIQNFSDTYLQPLKIFNSVVTTIAQIALGVVTSAVRYRDRKVRDIHTNMPHVLEDLNLARGELGLMHKDLRELSLEGGVGKSTITHTITLWLKDAGRFRSCFCFARDRQAERRKDKLFTTIAHDLADQGLCIPAGFG</sequence>
<keyword evidence="1" id="KW-0812">Transmembrane</keyword>
<name>A0A0C3K8B6_PISTI</name>
<keyword evidence="3" id="KW-1185">Reference proteome</keyword>
<accession>A0A0C3K8B6</accession>
<dbReference type="OrthoDB" id="3267051at2759"/>
<evidence type="ECO:0000256" key="1">
    <source>
        <dbReference type="SAM" id="Phobius"/>
    </source>
</evidence>
<evidence type="ECO:0000313" key="2">
    <source>
        <dbReference type="EMBL" id="KIO05802.1"/>
    </source>
</evidence>
<organism evidence="2 3">
    <name type="scientific">Pisolithus tinctorius Marx 270</name>
    <dbReference type="NCBI Taxonomy" id="870435"/>
    <lineage>
        <taxon>Eukaryota</taxon>
        <taxon>Fungi</taxon>
        <taxon>Dikarya</taxon>
        <taxon>Basidiomycota</taxon>
        <taxon>Agaricomycotina</taxon>
        <taxon>Agaricomycetes</taxon>
        <taxon>Agaricomycetidae</taxon>
        <taxon>Boletales</taxon>
        <taxon>Sclerodermatineae</taxon>
        <taxon>Pisolithaceae</taxon>
        <taxon>Pisolithus</taxon>
    </lineage>
</organism>
<dbReference type="InParanoid" id="A0A0C3K8B6"/>
<evidence type="ECO:0000313" key="3">
    <source>
        <dbReference type="Proteomes" id="UP000054217"/>
    </source>
</evidence>
<gene>
    <name evidence="2" type="ORF">M404DRAFT_25094</name>
</gene>
<keyword evidence="1" id="KW-0472">Membrane</keyword>
<reference evidence="3" key="2">
    <citation type="submission" date="2015-01" db="EMBL/GenBank/DDBJ databases">
        <title>Evolutionary Origins and Diversification of the Mycorrhizal Mutualists.</title>
        <authorList>
            <consortium name="DOE Joint Genome Institute"/>
            <consortium name="Mycorrhizal Genomics Consortium"/>
            <person name="Kohler A."/>
            <person name="Kuo A."/>
            <person name="Nagy L.G."/>
            <person name="Floudas D."/>
            <person name="Copeland A."/>
            <person name="Barry K.W."/>
            <person name="Cichocki N."/>
            <person name="Veneault-Fourrey C."/>
            <person name="LaButti K."/>
            <person name="Lindquist E.A."/>
            <person name="Lipzen A."/>
            <person name="Lundell T."/>
            <person name="Morin E."/>
            <person name="Murat C."/>
            <person name="Riley R."/>
            <person name="Ohm R."/>
            <person name="Sun H."/>
            <person name="Tunlid A."/>
            <person name="Henrissat B."/>
            <person name="Grigoriev I.V."/>
            <person name="Hibbett D.S."/>
            <person name="Martin F."/>
        </authorList>
    </citation>
    <scope>NUCLEOTIDE SEQUENCE [LARGE SCALE GENOMIC DNA]</scope>
    <source>
        <strain evidence="3">Marx 270</strain>
    </source>
</reference>
<dbReference type="HOGENOM" id="CLU_1661509_0_0_1"/>
<protein>
    <submittedName>
        <fullName evidence="2">Uncharacterized protein</fullName>
    </submittedName>
</protein>
<proteinExistence type="predicted"/>
<feature type="transmembrane region" description="Helical" evidence="1">
    <location>
        <begin position="37"/>
        <end position="57"/>
    </location>
</feature>
<dbReference type="Proteomes" id="UP000054217">
    <property type="component" value="Unassembled WGS sequence"/>
</dbReference>
<reference evidence="2 3" key="1">
    <citation type="submission" date="2014-04" db="EMBL/GenBank/DDBJ databases">
        <authorList>
            <consortium name="DOE Joint Genome Institute"/>
            <person name="Kuo A."/>
            <person name="Kohler A."/>
            <person name="Costa M.D."/>
            <person name="Nagy L.G."/>
            <person name="Floudas D."/>
            <person name="Copeland A."/>
            <person name="Barry K.W."/>
            <person name="Cichocki N."/>
            <person name="Veneault-Fourrey C."/>
            <person name="LaButti K."/>
            <person name="Lindquist E.A."/>
            <person name="Lipzen A."/>
            <person name="Lundell T."/>
            <person name="Morin E."/>
            <person name="Murat C."/>
            <person name="Sun H."/>
            <person name="Tunlid A."/>
            <person name="Henrissat B."/>
            <person name="Grigoriev I.V."/>
            <person name="Hibbett D.S."/>
            <person name="Martin F."/>
            <person name="Nordberg H.P."/>
            <person name="Cantor M.N."/>
            <person name="Hua S.X."/>
        </authorList>
    </citation>
    <scope>NUCLEOTIDE SEQUENCE [LARGE SCALE GENOMIC DNA]</scope>
    <source>
        <strain evidence="2 3">Marx 270</strain>
    </source>
</reference>
<dbReference type="EMBL" id="KN831965">
    <property type="protein sequence ID" value="KIO05802.1"/>
    <property type="molecule type" value="Genomic_DNA"/>
</dbReference>